<dbReference type="AlphaFoldDB" id="A0A839SC85"/>
<proteinExistence type="predicted"/>
<evidence type="ECO:0000256" key="1">
    <source>
        <dbReference type="SAM" id="Phobius"/>
    </source>
</evidence>
<comment type="caution">
    <text evidence="3">The sequence shown here is derived from an EMBL/GenBank/DDBJ whole genome shotgun (WGS) entry which is preliminary data.</text>
</comment>
<accession>A0A839SC85</accession>
<evidence type="ECO:0000313" key="3">
    <source>
        <dbReference type="EMBL" id="MBB3054934.1"/>
    </source>
</evidence>
<dbReference type="PROSITE" id="PS51257">
    <property type="entry name" value="PROKAR_LIPOPROTEIN"/>
    <property type="match status" value="1"/>
</dbReference>
<dbReference type="EMBL" id="JACHWX010000003">
    <property type="protein sequence ID" value="MBB3054934.1"/>
    <property type="molecule type" value="Genomic_DNA"/>
</dbReference>
<evidence type="ECO:0000313" key="4">
    <source>
        <dbReference type="Proteomes" id="UP000539265"/>
    </source>
</evidence>
<name>A0A839SC85_9SPHI</name>
<reference evidence="3" key="1">
    <citation type="submission" date="2020-08" db="EMBL/GenBank/DDBJ databases">
        <title>Genomic Encyclopedia of Type Strains, Phase III (KMG-III): the genomes of soil and plant-associated and newly described type strains.</title>
        <authorList>
            <person name="Whitman W."/>
        </authorList>
    </citation>
    <scope>NUCLEOTIDE SEQUENCE [LARGE SCALE GENOMIC DNA]</scope>
    <source>
        <strain evidence="3">CECT 8628</strain>
    </source>
</reference>
<sequence>MKTKFLIPLAGLALLCACKGKSNSSESADTLKASADSTKEVMRAAKIIHSDTIQSHPKVVKTAGIRFQVKSVRQATEQITALTDSYHGEVTHQVMQSAVVDSVDVRKSDDSVMRVTLINSTAEMTVKIPPANLVAFMNKVAQLGIRVNDQKIEVADKTLDYLSTRLKLKNQNELVDAQKKTTVNKKDPDNLLAFKNNMVDEQINNRKIDDSVKLSTVVLVFYETNAVSKRMMADNNLADYQQPFSKRFGMSFETGWNVFVEVLIGISNFWILIPVGLVIWLAIRYFKRKALVKG</sequence>
<feature type="domain" description="DUF4349" evidence="2">
    <location>
        <begin position="58"/>
        <end position="280"/>
    </location>
</feature>
<dbReference type="Pfam" id="PF14257">
    <property type="entry name" value="DUF4349"/>
    <property type="match status" value="1"/>
</dbReference>
<gene>
    <name evidence="3" type="ORF">FHS11_001351</name>
</gene>
<protein>
    <recommendedName>
        <fullName evidence="2">DUF4349 domain-containing protein</fullName>
    </recommendedName>
</protein>
<dbReference type="Proteomes" id="UP000539265">
    <property type="component" value="Unassembled WGS sequence"/>
</dbReference>
<dbReference type="RefSeq" id="WP_183475849.1">
    <property type="nucleotide sequence ID" value="NZ_JACHWX010000003.1"/>
</dbReference>
<feature type="transmembrane region" description="Helical" evidence="1">
    <location>
        <begin position="256"/>
        <end position="283"/>
    </location>
</feature>
<keyword evidence="1" id="KW-1133">Transmembrane helix</keyword>
<organism evidence="3 4">
    <name type="scientific">Mucilaginibacter gotjawali</name>
    <dbReference type="NCBI Taxonomy" id="1550579"/>
    <lineage>
        <taxon>Bacteria</taxon>
        <taxon>Pseudomonadati</taxon>
        <taxon>Bacteroidota</taxon>
        <taxon>Sphingobacteriia</taxon>
        <taxon>Sphingobacteriales</taxon>
        <taxon>Sphingobacteriaceae</taxon>
        <taxon>Mucilaginibacter</taxon>
    </lineage>
</organism>
<keyword evidence="1" id="KW-0472">Membrane</keyword>
<dbReference type="InterPro" id="IPR025645">
    <property type="entry name" value="DUF4349"/>
</dbReference>
<keyword evidence="4" id="KW-1185">Reference proteome</keyword>
<evidence type="ECO:0000259" key="2">
    <source>
        <dbReference type="Pfam" id="PF14257"/>
    </source>
</evidence>
<keyword evidence="1" id="KW-0812">Transmembrane</keyword>